<dbReference type="PROSITE" id="PS50089">
    <property type="entry name" value="ZF_RING_2"/>
    <property type="match status" value="1"/>
</dbReference>
<evidence type="ECO:0000256" key="3">
    <source>
        <dbReference type="ARBA" id="ARBA00022833"/>
    </source>
</evidence>
<dbReference type="InterPro" id="IPR017907">
    <property type="entry name" value="Znf_RING_CS"/>
</dbReference>
<dbReference type="FunFam" id="3.30.40.10:FF:000033">
    <property type="entry name" value="Polycomb group RING finger protein 3"/>
    <property type="match status" value="1"/>
</dbReference>
<organism evidence="7 8">
    <name type="scientific">Ramazzottius varieornatus</name>
    <name type="common">Water bear</name>
    <name type="synonym">Tardigrade</name>
    <dbReference type="NCBI Taxonomy" id="947166"/>
    <lineage>
        <taxon>Eukaryota</taxon>
        <taxon>Metazoa</taxon>
        <taxon>Ecdysozoa</taxon>
        <taxon>Tardigrada</taxon>
        <taxon>Eutardigrada</taxon>
        <taxon>Parachela</taxon>
        <taxon>Hypsibioidea</taxon>
        <taxon>Ramazzottiidae</taxon>
        <taxon>Ramazzottius</taxon>
    </lineage>
</organism>
<evidence type="ECO:0000313" key="7">
    <source>
        <dbReference type="EMBL" id="GAU99191.1"/>
    </source>
</evidence>
<keyword evidence="2 4" id="KW-0863">Zinc-finger</keyword>
<evidence type="ECO:0000256" key="5">
    <source>
        <dbReference type="SAM" id="MobiDB-lite"/>
    </source>
</evidence>
<dbReference type="OrthoDB" id="1305878at2759"/>
<dbReference type="InterPro" id="IPR001841">
    <property type="entry name" value="Znf_RING"/>
</dbReference>
<dbReference type="PROSITE" id="PS00518">
    <property type="entry name" value="ZF_RING_1"/>
    <property type="match status" value="1"/>
</dbReference>
<feature type="region of interest" description="Disordered" evidence="5">
    <location>
        <begin position="265"/>
        <end position="315"/>
    </location>
</feature>
<feature type="compositionally biased region" description="Pro residues" evidence="5">
    <location>
        <begin position="271"/>
        <end position="280"/>
    </location>
</feature>
<keyword evidence="1" id="KW-0479">Metal-binding</keyword>
<feature type="region of interest" description="Disordered" evidence="5">
    <location>
        <begin position="489"/>
        <end position="517"/>
    </location>
</feature>
<evidence type="ECO:0000256" key="4">
    <source>
        <dbReference type="PROSITE-ProRule" id="PRU00175"/>
    </source>
</evidence>
<protein>
    <recommendedName>
        <fullName evidence="6">RING-type domain-containing protein</fullName>
    </recommendedName>
</protein>
<dbReference type="Gene3D" id="3.30.40.10">
    <property type="entry name" value="Zinc/RING finger domain, C3HC4 (zinc finger)"/>
    <property type="match status" value="1"/>
</dbReference>
<keyword evidence="3" id="KW-0862">Zinc</keyword>
<comment type="caution">
    <text evidence="7">The sequence shown here is derived from an EMBL/GenBank/DDBJ whole genome shotgun (WGS) entry which is preliminary data.</text>
</comment>
<dbReference type="EMBL" id="BDGG01000005">
    <property type="protein sequence ID" value="GAU99191.1"/>
    <property type="molecule type" value="Genomic_DNA"/>
</dbReference>
<dbReference type="Pfam" id="PF00097">
    <property type="entry name" value="zf-C3HC4"/>
    <property type="match status" value="1"/>
</dbReference>
<dbReference type="PANTHER" id="PTHR10825">
    <property type="entry name" value="RING FINGER DOMAIN-CONTAINING, POLYCOMB GROUP COMPONENT"/>
    <property type="match status" value="1"/>
</dbReference>
<evidence type="ECO:0000256" key="1">
    <source>
        <dbReference type="ARBA" id="ARBA00022723"/>
    </source>
</evidence>
<feature type="compositionally biased region" description="Polar residues" evidence="5">
    <location>
        <begin position="759"/>
        <end position="769"/>
    </location>
</feature>
<evidence type="ECO:0000313" key="8">
    <source>
        <dbReference type="Proteomes" id="UP000186922"/>
    </source>
</evidence>
<keyword evidence="8" id="KW-1185">Reference proteome</keyword>
<feature type="domain" description="RING-type" evidence="6">
    <location>
        <begin position="18"/>
        <end position="57"/>
    </location>
</feature>
<dbReference type="GO" id="GO:0000122">
    <property type="term" value="P:negative regulation of transcription by RNA polymerase II"/>
    <property type="evidence" value="ECO:0007669"/>
    <property type="project" value="TreeGrafter"/>
</dbReference>
<dbReference type="InterPro" id="IPR018957">
    <property type="entry name" value="Znf_C3HC4_RING-type"/>
</dbReference>
<evidence type="ECO:0000256" key="2">
    <source>
        <dbReference type="ARBA" id="ARBA00022771"/>
    </source>
</evidence>
<dbReference type="AlphaFoldDB" id="A0A1D1VC24"/>
<feature type="compositionally biased region" description="Low complexity" evidence="5">
    <location>
        <begin position="789"/>
        <end position="800"/>
    </location>
</feature>
<proteinExistence type="predicted"/>
<feature type="compositionally biased region" description="Polar residues" evidence="5">
    <location>
        <begin position="719"/>
        <end position="729"/>
    </location>
</feature>
<feature type="compositionally biased region" description="Basic residues" evidence="5">
    <location>
        <begin position="730"/>
        <end position="740"/>
    </location>
</feature>
<reference evidence="7 8" key="1">
    <citation type="journal article" date="2016" name="Nat. Commun.">
        <title>Extremotolerant tardigrade genome and improved radiotolerance of human cultured cells by tardigrade-unique protein.</title>
        <authorList>
            <person name="Hashimoto T."/>
            <person name="Horikawa D.D."/>
            <person name="Saito Y."/>
            <person name="Kuwahara H."/>
            <person name="Kozuka-Hata H."/>
            <person name="Shin-I T."/>
            <person name="Minakuchi Y."/>
            <person name="Ohishi K."/>
            <person name="Motoyama A."/>
            <person name="Aizu T."/>
            <person name="Enomoto A."/>
            <person name="Kondo K."/>
            <person name="Tanaka S."/>
            <person name="Hara Y."/>
            <person name="Koshikawa S."/>
            <person name="Sagara H."/>
            <person name="Miura T."/>
            <person name="Yokobori S."/>
            <person name="Miyagawa K."/>
            <person name="Suzuki Y."/>
            <person name="Kubo T."/>
            <person name="Oyama M."/>
            <person name="Kohara Y."/>
            <person name="Fujiyama A."/>
            <person name="Arakawa K."/>
            <person name="Katayama T."/>
            <person name="Toyoda A."/>
            <person name="Kunieda T."/>
        </authorList>
    </citation>
    <scope>NUCLEOTIDE SEQUENCE [LARGE SCALE GENOMIC DNA]</scope>
    <source>
        <strain evidence="7 8">YOKOZUNA-1</strain>
    </source>
</reference>
<dbReference type="GO" id="GO:0008270">
    <property type="term" value="F:zinc ion binding"/>
    <property type="evidence" value="ECO:0007669"/>
    <property type="project" value="UniProtKB-KW"/>
</dbReference>
<dbReference type="SUPFAM" id="SSF57850">
    <property type="entry name" value="RING/U-box"/>
    <property type="match status" value="1"/>
</dbReference>
<gene>
    <name evidence="7" type="primary">RvY_10227-1</name>
    <name evidence="7" type="synonym">RvY_10227.1</name>
    <name evidence="7" type="ORF">RvY_10227</name>
</gene>
<accession>A0A1D1VC24</accession>
<dbReference type="Proteomes" id="UP000186922">
    <property type="component" value="Unassembled WGS sequence"/>
</dbReference>
<feature type="region of interest" description="Disordered" evidence="5">
    <location>
        <begin position="758"/>
        <end position="831"/>
    </location>
</feature>
<name>A0A1D1VC24_RAMVA</name>
<feature type="region of interest" description="Disordered" evidence="5">
    <location>
        <begin position="715"/>
        <end position="743"/>
    </location>
</feature>
<feature type="compositionally biased region" description="Polar residues" evidence="5">
    <location>
        <begin position="812"/>
        <end position="824"/>
    </location>
</feature>
<dbReference type="Gene3D" id="3.10.20.90">
    <property type="entry name" value="Phosphatidylinositol 3-kinase Catalytic Subunit, Chain A, domain 1"/>
    <property type="match status" value="1"/>
</dbReference>
<dbReference type="PANTHER" id="PTHR10825:SF72">
    <property type="entry name" value="UBIQUITIN-LIKE DOMAIN-CONTAINING PROTEIN"/>
    <property type="match status" value="1"/>
</dbReference>
<sequence>MDVILRLPRDILRQYITCYLCDGVLIDATALPECSHEFCRSCIVKHCSRPGAAVCPVGDCGAEIHKTKPLAKIKNDTTLQTLVYKLFPHVYKDEMEKRRVFYQENPKSREFFNANLREATQEDLGVIQNVDWLPRPVHKTVFVSLQYLSVVSDSPKIPEGLQRKDELVKAQSCFRYCLQSDSAVGELKKLAALKFHLQPNHMVVFLLTNIILEDSYTLSDIIRFFSCKQPENLVFDFVLADVDSFSDDVSMEAAIVRAVRKRPVGITPSTPVTPPPPSEPQPSTSQVRDEWISVPSQSAVEDSQPARKRQRQKRILDLPFTNGRQINFNMTSGRQNPLAKRRKGKVTFEAPLPDSIDTDPLFEASKHTAAPVDGAHIEYGKPSRRRKRKIPMFVGLDPSPPKMVKKDVAALSITKAVEQLARNGEVLSDELVAPYESNLIKIEYVNVDPKFQQYLATCFKNIAQIDNDAVSEMRYLDYIRQSQSAVERQKSAVDMGRKTAVKRRKKPVASEEGVVKKRRVRKPKVVQDEGKNVNGSEAGEVKTESNTLELALNDHTYARTLPNESFDSVGAQVAIKSKKKSIKSLGFMKNGSPLVRPQNPVANMSMNVQYTNGASSNGQQQLYLVPASQPNNQPGNVYVLNMDQVPQFGTPGPSGNQNASLNGNALFSVPILSGQSFAAAPMTSPNGSFTKYGQQRSIAPRPTLVKLSPLSGGPGISIVNGSPLPTQYGKTKKKRDRKKSPAAAAAIQRILENAAKSMMKTSVSVPSESVSRDDSSNTTPRSPTPIPAPAAIASSNSTPAKEVSVSKDDSKQNVMWPTENNSIPTLKGYDSDEETDNLAKCANGLPEQHLTGEIAV</sequence>
<dbReference type="GO" id="GO:0035102">
    <property type="term" value="C:PRC1 complex"/>
    <property type="evidence" value="ECO:0007669"/>
    <property type="project" value="TreeGrafter"/>
</dbReference>
<evidence type="ECO:0000259" key="6">
    <source>
        <dbReference type="PROSITE" id="PS50089"/>
    </source>
</evidence>
<dbReference type="InterPro" id="IPR013083">
    <property type="entry name" value="Znf_RING/FYVE/PHD"/>
</dbReference>
<dbReference type="STRING" id="947166.A0A1D1VC24"/>
<dbReference type="GO" id="GO:1990841">
    <property type="term" value="F:promoter-specific chromatin binding"/>
    <property type="evidence" value="ECO:0007669"/>
    <property type="project" value="TreeGrafter"/>
</dbReference>